<proteinExistence type="predicted"/>
<dbReference type="CDD" id="cd22341">
    <property type="entry name" value="NucS-like"/>
    <property type="match status" value="1"/>
</dbReference>
<dbReference type="SUPFAM" id="SSF48452">
    <property type="entry name" value="TPR-like"/>
    <property type="match status" value="2"/>
</dbReference>
<dbReference type="PANTHER" id="PTHR44943">
    <property type="entry name" value="CELLULOSE SYNTHASE OPERON PROTEIN C"/>
    <property type="match status" value="1"/>
</dbReference>
<evidence type="ECO:0000256" key="1">
    <source>
        <dbReference type="ARBA" id="ARBA00022737"/>
    </source>
</evidence>
<dbReference type="AlphaFoldDB" id="F0T8W2"/>
<organism evidence="6 7">
    <name type="scientific">Methanobacterium lacus (strain AL-21)</name>
    <dbReference type="NCBI Taxonomy" id="877455"/>
    <lineage>
        <taxon>Archaea</taxon>
        <taxon>Methanobacteriati</taxon>
        <taxon>Methanobacteriota</taxon>
        <taxon>Methanomada group</taxon>
        <taxon>Methanobacteria</taxon>
        <taxon>Methanobacteriales</taxon>
        <taxon>Methanobacteriaceae</taxon>
        <taxon>Methanobacterium</taxon>
    </lineage>
</organism>
<dbReference type="eggNOG" id="arCOG03038">
    <property type="taxonomic scope" value="Archaea"/>
</dbReference>
<keyword evidence="1" id="KW-0677">Repeat</keyword>
<evidence type="ECO:0000256" key="4">
    <source>
        <dbReference type="PROSITE-ProRule" id="PRU00339"/>
    </source>
</evidence>
<dbReference type="Gene3D" id="3.40.1350.10">
    <property type="match status" value="1"/>
</dbReference>
<dbReference type="InterPro" id="IPR051685">
    <property type="entry name" value="Ycf3/AcsC/BcsC/TPR_MFPF"/>
</dbReference>
<dbReference type="InterPro" id="IPR019734">
    <property type="entry name" value="TPR_rpt"/>
</dbReference>
<dbReference type="InterPro" id="IPR002793">
    <property type="entry name" value="Endonuclease_NucS"/>
</dbReference>
<feature type="domain" description="Endonuclease NucS C-terminal" evidence="5">
    <location>
        <begin position="498"/>
        <end position="577"/>
    </location>
</feature>
<evidence type="ECO:0000259" key="5">
    <source>
        <dbReference type="Pfam" id="PF01939"/>
    </source>
</evidence>
<dbReference type="KEGG" id="mel:Metbo_1563"/>
<evidence type="ECO:0000313" key="6">
    <source>
        <dbReference type="EMBL" id="ADZ09790.1"/>
    </source>
</evidence>
<evidence type="ECO:0000313" key="7">
    <source>
        <dbReference type="Proteomes" id="UP000007490"/>
    </source>
</evidence>
<dbReference type="PROSITE" id="PS50005">
    <property type="entry name" value="TPR"/>
    <property type="match status" value="4"/>
</dbReference>
<feature type="repeat" description="TPR" evidence="4">
    <location>
        <begin position="127"/>
        <end position="160"/>
    </location>
</feature>
<evidence type="ECO:0000256" key="2">
    <source>
        <dbReference type="ARBA" id="ARBA00022803"/>
    </source>
</evidence>
<dbReference type="PANTHER" id="PTHR44943:SF4">
    <property type="entry name" value="TPR REPEAT-CONTAINING PROTEIN MJ0798"/>
    <property type="match status" value="1"/>
</dbReference>
<dbReference type="EMBL" id="CP002551">
    <property type="protein sequence ID" value="ADZ09790.1"/>
    <property type="molecule type" value="Genomic_DNA"/>
</dbReference>
<dbReference type="Pfam" id="PF13181">
    <property type="entry name" value="TPR_8"/>
    <property type="match status" value="3"/>
</dbReference>
<name>F0T8W2_METLA</name>
<dbReference type="HOGENOM" id="CLU_462819_0_0_2"/>
<dbReference type="SMART" id="SM00028">
    <property type="entry name" value="TPR"/>
    <property type="match status" value="7"/>
</dbReference>
<dbReference type="eggNOG" id="arCOG01304">
    <property type="taxonomic scope" value="Archaea"/>
</dbReference>
<dbReference type="InterPro" id="IPR048301">
    <property type="entry name" value="NucS_C"/>
</dbReference>
<keyword evidence="2 4" id="KW-0802">TPR repeat</keyword>
<dbReference type="STRING" id="877455.Metbo_1563"/>
<keyword evidence="7" id="KW-1185">Reference proteome</keyword>
<feature type="repeat" description="TPR" evidence="4">
    <location>
        <begin position="229"/>
        <end position="262"/>
    </location>
</feature>
<dbReference type="Pfam" id="PF01939">
    <property type="entry name" value="NucS_C"/>
    <property type="match status" value="1"/>
</dbReference>
<feature type="repeat" description="TPR" evidence="4">
    <location>
        <begin position="25"/>
        <end position="58"/>
    </location>
</feature>
<reference evidence="7" key="1">
    <citation type="submission" date="2011-02" db="EMBL/GenBank/DDBJ databases">
        <title>Complete sequence of Methanobacterium sp. AL-21.</title>
        <authorList>
            <consortium name="US DOE Joint Genome Institute"/>
            <person name="Lucas S."/>
            <person name="Copeland A."/>
            <person name="Lapidus A."/>
            <person name="Cheng J.-F."/>
            <person name="Goodwin L."/>
            <person name="Pitluck S."/>
            <person name="Chertkov O."/>
            <person name="Detter J.C."/>
            <person name="Han C."/>
            <person name="Tapia R."/>
            <person name="Land M."/>
            <person name="Hauser L."/>
            <person name="Kyrpides N."/>
            <person name="Ivanova N."/>
            <person name="Mikhailova N."/>
            <person name="Pagani I."/>
            <person name="Cadillo-Quiroz H."/>
            <person name="Imachi H."/>
            <person name="Zinder S."/>
            <person name="Liu W."/>
            <person name="Woyke T."/>
        </authorList>
    </citation>
    <scope>NUCLEOTIDE SEQUENCE [LARGE SCALE GENOMIC DNA]</scope>
    <source>
        <strain evidence="7">AL-21</strain>
    </source>
</reference>
<accession>F0T8W2</accession>
<dbReference type="InterPro" id="IPR011856">
    <property type="entry name" value="tRNA_endonuc-like_dom_sf"/>
</dbReference>
<dbReference type="Gene3D" id="1.25.40.10">
    <property type="entry name" value="Tetratricopeptide repeat domain"/>
    <property type="match status" value="2"/>
</dbReference>
<dbReference type="GO" id="GO:0003677">
    <property type="term" value="F:DNA binding"/>
    <property type="evidence" value="ECO:0007669"/>
    <property type="project" value="UniProtKB-KW"/>
</dbReference>
<dbReference type="Pfam" id="PF13432">
    <property type="entry name" value="TPR_16"/>
    <property type="match status" value="2"/>
</dbReference>
<dbReference type="GO" id="GO:0004519">
    <property type="term" value="F:endonuclease activity"/>
    <property type="evidence" value="ECO:0007669"/>
    <property type="project" value="InterPro"/>
</dbReference>
<dbReference type="InterPro" id="IPR011990">
    <property type="entry name" value="TPR-like_helical_dom_sf"/>
</dbReference>
<reference evidence="6 7" key="2">
    <citation type="journal article" date="2014" name="Int. J. Syst. Evol. Microbiol.">
        <title>Methanobacterium paludis sp. nov. and a novel strain of Methanobacterium lacus isolated from northern peatlands.</title>
        <authorList>
            <person name="Cadillo-Quiroz H."/>
            <person name="Brauer S.L."/>
            <person name="Goodson N."/>
            <person name="Yavitt J.B."/>
            <person name="Zinder S.H."/>
        </authorList>
    </citation>
    <scope>NUCLEOTIDE SEQUENCE [LARGE SCALE GENOMIC DNA]</scope>
    <source>
        <strain evidence="6 7">AL-21</strain>
    </source>
</reference>
<protein>
    <submittedName>
        <fullName evidence="6">Tetratricopeptide TPR_2 repeat-containing protein</fullName>
    </submittedName>
</protein>
<keyword evidence="3" id="KW-0238">DNA-binding</keyword>
<sequence length="589" mass="68796">MIKLDDFENALNYYDTIISLDPKDSMAYYNKGNTLYGLGKDSEANKNIDISLKLDPKNPDTLQLKGQILFEEDELNKALNYFNDALKLDSTHYFSLTNKIRTLNYIEKSDEAIKCVNFALKKYKKDPELLSLKGLSLALLEEYSASIEFYDKSLAIDPTNNETIWWKSLALWNLGRKQNAIDQLEKGLKIDPEDYSLLNSKGEFLRDLNQPEDALNTFGYMQSLYPDDPEILYQIGNLYKDLNDKEKSIQYYKKFVEMVRKNKILDLFNKSQRVQEYLNWIEETNEIITISPQKKPQYWQWSTKAEYYLNPDGSERSELDPGISLDPGTMWTCHKDTFAGDLILLYRAGKKKGTTYQDIKYLIMARSDAYPLEDLEETVENGWEYGCDFIPLYKFENSLELSEMRNDPYLEGWNALNALFHRLSYKTEEKYWKHLTDLLIDKNPDFANFMKGFDREKLISQIRTEKEVEDKLEQNINIFKRFNHDLEIVSRQERCRGDDGIIDLLCKDKNEGNFVVIELKINKANRNTFGQISGYMGWVMDHKPTGKSVKGIVVSRGYDNKFRSALKTNPNIEHIELTDVLSELDMKLI</sequence>
<feature type="repeat" description="TPR" evidence="4">
    <location>
        <begin position="59"/>
        <end position="92"/>
    </location>
</feature>
<gene>
    <name evidence="6" type="ordered locus">Metbo_1563</name>
</gene>
<evidence type="ECO:0000256" key="3">
    <source>
        <dbReference type="ARBA" id="ARBA00023125"/>
    </source>
</evidence>
<dbReference type="Proteomes" id="UP000007490">
    <property type="component" value="Chromosome"/>
</dbReference>